<dbReference type="GO" id="GO:0019343">
    <property type="term" value="P:cysteine biosynthetic process via cystathionine"/>
    <property type="evidence" value="ECO:0007669"/>
    <property type="project" value="TreeGrafter"/>
</dbReference>
<dbReference type="InterPro" id="IPR000277">
    <property type="entry name" value="Cys/Met-Metab_PyrdxlP-dep_enz"/>
</dbReference>
<dbReference type="EMBL" id="GU942965">
    <property type="protein sequence ID" value="ADD93101.1"/>
    <property type="molecule type" value="Genomic_DNA"/>
</dbReference>
<dbReference type="GO" id="GO:0030170">
    <property type="term" value="F:pyridoxal phosphate binding"/>
    <property type="evidence" value="ECO:0007669"/>
    <property type="project" value="InterPro"/>
</dbReference>
<dbReference type="GO" id="GO:0005737">
    <property type="term" value="C:cytoplasm"/>
    <property type="evidence" value="ECO:0007669"/>
    <property type="project" value="TreeGrafter"/>
</dbReference>
<dbReference type="Pfam" id="PF01053">
    <property type="entry name" value="Cys_Met_Meta_PP"/>
    <property type="match status" value="1"/>
</dbReference>
<dbReference type="Gene3D" id="3.90.1150.10">
    <property type="entry name" value="Aspartate Aminotransferase, domain 1"/>
    <property type="match status" value="1"/>
</dbReference>
<keyword evidence="2" id="KW-0663">Pyridoxal phosphate</keyword>
<dbReference type="GO" id="GO:0004123">
    <property type="term" value="F:cystathionine gamma-lyase activity"/>
    <property type="evidence" value="ECO:0007669"/>
    <property type="project" value="TreeGrafter"/>
</dbReference>
<dbReference type="PANTHER" id="PTHR11808">
    <property type="entry name" value="TRANS-SULFURATION ENZYME FAMILY MEMBER"/>
    <property type="match status" value="1"/>
</dbReference>
<name>D6PBK0_9ARCH</name>
<dbReference type="SUPFAM" id="SSF53383">
    <property type="entry name" value="PLP-dependent transferases"/>
    <property type="match status" value="1"/>
</dbReference>
<reference evidence="3" key="1">
    <citation type="journal article" date="2010" name="ISME J.">
        <title>Metagenome of the Mediterranean deep chlorophyll maximum studied by direct and fosmid library 454 pyrosequencing.</title>
        <authorList>
            <person name="Ghai R."/>
            <person name="Martin-Cuadrado A.B."/>
            <person name="Molto A.G."/>
            <person name="Heredia I.G."/>
            <person name="Cabrera R."/>
            <person name="Martin J."/>
            <person name="Verdu M."/>
            <person name="Deschamps P."/>
            <person name="Moreira D."/>
            <person name="Lopez-Garcia P."/>
            <person name="Mira A."/>
            <person name="Rodriguez-Valera F."/>
        </authorList>
    </citation>
    <scope>NUCLEOTIDE SEQUENCE</scope>
</reference>
<dbReference type="PANTHER" id="PTHR11808:SF85">
    <property type="entry name" value="CYSTATHIONINE GAMMA-LYASE-RELATED"/>
    <property type="match status" value="1"/>
</dbReference>
<dbReference type="GO" id="GO:0019346">
    <property type="term" value="P:transsulfuration"/>
    <property type="evidence" value="ECO:0007669"/>
    <property type="project" value="InterPro"/>
</dbReference>
<evidence type="ECO:0000256" key="1">
    <source>
        <dbReference type="ARBA" id="ARBA00001933"/>
    </source>
</evidence>
<comment type="cofactor">
    <cofactor evidence="1">
        <name>pyridoxal 5'-phosphate</name>
        <dbReference type="ChEBI" id="CHEBI:597326"/>
    </cofactor>
</comment>
<accession>D6PBK0</accession>
<evidence type="ECO:0000313" key="3">
    <source>
        <dbReference type="EMBL" id="ADD93101.1"/>
    </source>
</evidence>
<dbReference type="AlphaFoldDB" id="D6PBK0"/>
<sequence>MPKGTGMVAFVVKGGDTAALKFMRGLNIIYEATSLGGVESLIECPFNSSHMMIPEEVRHAAGLVPGFVRMSIGIEDVEDLWADIESALSKV</sequence>
<dbReference type="InterPro" id="IPR015424">
    <property type="entry name" value="PyrdxlP-dep_Trfase"/>
</dbReference>
<organism evidence="3">
    <name type="scientific">uncultured archaeon MedDCM-OCT-S05-C418</name>
    <dbReference type="NCBI Taxonomy" id="743091"/>
    <lineage>
        <taxon>Archaea</taxon>
        <taxon>environmental samples</taxon>
    </lineage>
</organism>
<proteinExistence type="predicted"/>
<evidence type="ECO:0000256" key="2">
    <source>
        <dbReference type="ARBA" id="ARBA00022898"/>
    </source>
</evidence>
<dbReference type="InterPro" id="IPR015422">
    <property type="entry name" value="PyrdxlP-dep_Trfase_small"/>
</dbReference>
<protein>
    <submittedName>
        <fullName evidence="3">Uncharacterized protein</fullName>
    </submittedName>
</protein>